<organism evidence="1 2">
    <name type="scientific">Anguilla anguilla</name>
    <name type="common">European freshwater eel</name>
    <name type="synonym">Muraena anguilla</name>
    <dbReference type="NCBI Taxonomy" id="7936"/>
    <lineage>
        <taxon>Eukaryota</taxon>
        <taxon>Metazoa</taxon>
        <taxon>Chordata</taxon>
        <taxon>Craniata</taxon>
        <taxon>Vertebrata</taxon>
        <taxon>Euteleostomi</taxon>
        <taxon>Actinopterygii</taxon>
        <taxon>Neopterygii</taxon>
        <taxon>Teleostei</taxon>
        <taxon>Anguilliformes</taxon>
        <taxon>Anguillidae</taxon>
        <taxon>Anguilla</taxon>
    </lineage>
</organism>
<keyword evidence="2" id="KW-1185">Reference proteome</keyword>
<evidence type="ECO:0000313" key="1">
    <source>
        <dbReference type="EMBL" id="KAG5848877.1"/>
    </source>
</evidence>
<reference evidence="1" key="1">
    <citation type="submission" date="2021-01" db="EMBL/GenBank/DDBJ databases">
        <title>A chromosome-scale assembly of European eel, Anguilla anguilla.</title>
        <authorList>
            <person name="Henkel C."/>
            <person name="Jong-Raadsen S.A."/>
            <person name="Dufour S."/>
            <person name="Weltzien F.-A."/>
            <person name="Palstra A.P."/>
            <person name="Pelster B."/>
            <person name="Spaink H.P."/>
            <person name="Van Den Thillart G.E."/>
            <person name="Jansen H."/>
            <person name="Zahm M."/>
            <person name="Klopp C."/>
            <person name="Cedric C."/>
            <person name="Louis A."/>
            <person name="Berthelot C."/>
            <person name="Parey E."/>
            <person name="Roest Crollius H."/>
            <person name="Montfort J."/>
            <person name="Robinson-Rechavi M."/>
            <person name="Bucao C."/>
            <person name="Bouchez O."/>
            <person name="Gislard M."/>
            <person name="Lluch J."/>
            <person name="Milhes M."/>
            <person name="Lampietro C."/>
            <person name="Lopez Roques C."/>
            <person name="Donnadieu C."/>
            <person name="Braasch I."/>
            <person name="Desvignes T."/>
            <person name="Postlethwait J."/>
            <person name="Bobe J."/>
            <person name="Guiguen Y."/>
            <person name="Dirks R."/>
        </authorList>
    </citation>
    <scope>NUCLEOTIDE SEQUENCE</scope>
    <source>
        <strain evidence="1">Tag_6206</strain>
        <tissue evidence="1">Liver</tissue>
    </source>
</reference>
<dbReference type="EMBL" id="JAFIRN010000005">
    <property type="protein sequence ID" value="KAG5848877.1"/>
    <property type="molecule type" value="Genomic_DNA"/>
</dbReference>
<dbReference type="Proteomes" id="UP001044222">
    <property type="component" value="Unassembled WGS sequence"/>
</dbReference>
<accession>A0A9D3S3I0</accession>
<proteinExistence type="predicted"/>
<gene>
    <name evidence="1" type="ORF">ANANG_G00104100</name>
</gene>
<name>A0A9D3S3I0_ANGAN</name>
<dbReference type="AlphaFoldDB" id="A0A9D3S3I0"/>
<sequence length="105" mass="11450">MLSDPSGSPFSLHCTPQAPFFPDRGCSLLSLGFCLSQFHKRQPGVSQGRRFCPACSSLNLSASLICIHSLWIGVSNNIEGNPWTHLGQRSWPAAGSVVFASERRF</sequence>
<evidence type="ECO:0000313" key="2">
    <source>
        <dbReference type="Proteomes" id="UP001044222"/>
    </source>
</evidence>
<protein>
    <submittedName>
        <fullName evidence="1">Uncharacterized protein</fullName>
    </submittedName>
</protein>
<comment type="caution">
    <text evidence="1">The sequence shown here is derived from an EMBL/GenBank/DDBJ whole genome shotgun (WGS) entry which is preliminary data.</text>
</comment>